<keyword evidence="6 7" id="KW-0472">Membrane</keyword>
<keyword evidence="2" id="KW-0813">Transport</keyword>
<evidence type="ECO:0000256" key="3">
    <source>
        <dbReference type="ARBA" id="ARBA00022475"/>
    </source>
</evidence>
<dbReference type="GO" id="GO:0055085">
    <property type="term" value="P:transmembrane transport"/>
    <property type="evidence" value="ECO:0007669"/>
    <property type="project" value="InterPro"/>
</dbReference>
<feature type="transmembrane region" description="Helical" evidence="7">
    <location>
        <begin position="120"/>
        <end position="137"/>
    </location>
</feature>
<protein>
    <submittedName>
        <fullName evidence="8">Putative permease</fullName>
    </submittedName>
</protein>
<dbReference type="GO" id="GO:0016020">
    <property type="term" value="C:membrane"/>
    <property type="evidence" value="ECO:0007669"/>
    <property type="project" value="UniProtKB-SubCell"/>
</dbReference>
<organism evidence="8">
    <name type="scientific">uncultured Alphaproteobacteria bacterium</name>
    <dbReference type="NCBI Taxonomy" id="91750"/>
    <lineage>
        <taxon>Bacteria</taxon>
        <taxon>Pseudomonadati</taxon>
        <taxon>Pseudomonadota</taxon>
        <taxon>Alphaproteobacteria</taxon>
        <taxon>environmental samples</taxon>
    </lineage>
</organism>
<feature type="transmembrane region" description="Helical" evidence="7">
    <location>
        <begin position="60"/>
        <end position="83"/>
    </location>
</feature>
<dbReference type="EMBL" id="FLUO01000001">
    <property type="protein sequence ID" value="SBV99068.1"/>
    <property type="molecule type" value="Genomic_DNA"/>
</dbReference>
<feature type="transmembrane region" description="Helical" evidence="7">
    <location>
        <begin position="6"/>
        <end position="23"/>
    </location>
</feature>
<evidence type="ECO:0000256" key="7">
    <source>
        <dbReference type="SAM" id="Phobius"/>
    </source>
</evidence>
<evidence type="ECO:0000256" key="2">
    <source>
        <dbReference type="ARBA" id="ARBA00022448"/>
    </source>
</evidence>
<keyword evidence="5 7" id="KW-1133">Transmembrane helix</keyword>
<dbReference type="AlphaFoldDB" id="A0A212JI09"/>
<dbReference type="PANTHER" id="PTHR36838:SF1">
    <property type="entry name" value="SLR1864 PROTEIN"/>
    <property type="match status" value="1"/>
</dbReference>
<feature type="transmembrane region" description="Helical" evidence="7">
    <location>
        <begin position="149"/>
        <end position="168"/>
    </location>
</feature>
<evidence type="ECO:0000256" key="4">
    <source>
        <dbReference type="ARBA" id="ARBA00022692"/>
    </source>
</evidence>
<feature type="transmembrane region" description="Helical" evidence="7">
    <location>
        <begin position="207"/>
        <end position="234"/>
    </location>
</feature>
<evidence type="ECO:0000256" key="5">
    <source>
        <dbReference type="ARBA" id="ARBA00022989"/>
    </source>
</evidence>
<keyword evidence="3" id="KW-1003">Cell membrane</keyword>
<gene>
    <name evidence="8" type="ORF">KL86APRO_11099</name>
</gene>
<evidence type="ECO:0000256" key="6">
    <source>
        <dbReference type="ARBA" id="ARBA00023136"/>
    </source>
</evidence>
<feature type="transmembrane region" description="Helical" evidence="7">
    <location>
        <begin position="35"/>
        <end position="54"/>
    </location>
</feature>
<name>A0A212JI09_9PROT</name>
<proteinExistence type="predicted"/>
<dbReference type="InterPro" id="IPR004776">
    <property type="entry name" value="Mem_transp_PIN-like"/>
</dbReference>
<reference evidence="8" key="1">
    <citation type="submission" date="2016-04" db="EMBL/GenBank/DDBJ databases">
        <authorList>
            <person name="Evans L.H."/>
            <person name="Alamgir A."/>
            <person name="Owens N."/>
            <person name="Weber N.D."/>
            <person name="Virtaneva K."/>
            <person name="Barbian K."/>
            <person name="Babar A."/>
            <person name="Rosenke K."/>
        </authorList>
    </citation>
    <scope>NUCLEOTIDE SEQUENCE</scope>
    <source>
        <strain evidence="8">86</strain>
    </source>
</reference>
<feature type="transmembrane region" description="Helical" evidence="7">
    <location>
        <begin position="180"/>
        <end position="200"/>
    </location>
</feature>
<comment type="subcellular location">
    <subcellularLocation>
        <location evidence="1">Membrane</location>
        <topology evidence="1">Multi-pass membrane protein</topology>
    </subcellularLocation>
</comment>
<feature type="transmembrane region" description="Helical" evidence="7">
    <location>
        <begin position="271"/>
        <end position="291"/>
    </location>
</feature>
<evidence type="ECO:0000256" key="1">
    <source>
        <dbReference type="ARBA" id="ARBA00004141"/>
    </source>
</evidence>
<dbReference type="PANTHER" id="PTHR36838">
    <property type="entry name" value="AUXIN EFFLUX CARRIER FAMILY PROTEIN"/>
    <property type="match status" value="1"/>
</dbReference>
<sequence>MFHILLNIIAPVFLIGLVGFVWARRGHAFDTNQIGALVTNVGAPCMVLDTLSSMTIGPSAFGAMVLASALCHAAFFAGGWALLKIGRQPVSAYLPGLVFGNTGNLGLPLCLFAFGEPGLSAAMSYFVLSTILLFTLSPQFATGRASLAVLPKTPVVWALAAALALMFTGTPMPEWLGRPVHLLGAMMIPLMLLSLGVSLARLKINALGIGAALAVARLGMGTAVGFAVAALLGLEGVERGVVVLESAMPAAVFNYLFAVRYRKHPDELASMVILSTALAFLTLPVLLSVLLP</sequence>
<dbReference type="Pfam" id="PF03547">
    <property type="entry name" value="Mem_trans"/>
    <property type="match status" value="1"/>
</dbReference>
<feature type="transmembrane region" description="Helical" evidence="7">
    <location>
        <begin position="240"/>
        <end position="259"/>
    </location>
</feature>
<accession>A0A212JI09</accession>
<evidence type="ECO:0000313" key="8">
    <source>
        <dbReference type="EMBL" id="SBV99068.1"/>
    </source>
</evidence>
<feature type="transmembrane region" description="Helical" evidence="7">
    <location>
        <begin position="90"/>
        <end position="114"/>
    </location>
</feature>
<keyword evidence="4 7" id="KW-0812">Transmembrane</keyword>